<dbReference type="InterPro" id="IPR019258">
    <property type="entry name" value="Mediator_Med4"/>
</dbReference>
<keyword evidence="11" id="KW-1185">Reference proteome</keyword>
<dbReference type="Proteomes" id="UP000593567">
    <property type="component" value="Unassembled WGS sequence"/>
</dbReference>
<comment type="caution">
    <text evidence="10">The sequence shown here is derived from an EMBL/GenBank/DDBJ whole genome shotgun (WGS) entry which is preliminary data.</text>
</comment>
<evidence type="ECO:0000313" key="11">
    <source>
        <dbReference type="Proteomes" id="UP000593567"/>
    </source>
</evidence>
<evidence type="ECO:0000256" key="7">
    <source>
        <dbReference type="ARBA" id="ARBA00031257"/>
    </source>
</evidence>
<keyword evidence="6 8" id="KW-0539">Nucleus</keyword>
<dbReference type="PANTHER" id="PTHR13208">
    <property type="entry name" value="MEDIATOR OF RNA POLYMERASE II TRANSCRIPTION SUBUNIT 4"/>
    <property type="match status" value="1"/>
</dbReference>
<sequence length="259" mass="28302">MAQESTRKVLITLLDDIELLSKELFELATSAQANRLATKGGTSKVSQVLDALVAQNEKFHGMLKTAEEQSVVQLRIDSLNTELDKKNGEILSLQKSLKDAETVLASSVFDAKKKLASIKKAEEKAVTAEDLIRFAHRISSSGAVAAPPTWAPGDPSRRPYPTDTDMRQGLMAKDFDKLRETMLNQTSHSQASQSTPVTTPLSDSQNTGLYSYSFQAQSALDTPNFMSATRNHPMNIKQSNDVEIMSQSDTSSSSSSDEQ</sequence>
<evidence type="ECO:0000256" key="6">
    <source>
        <dbReference type="ARBA" id="ARBA00023242"/>
    </source>
</evidence>
<feature type="compositionally biased region" description="Polar residues" evidence="9">
    <location>
        <begin position="223"/>
        <end position="241"/>
    </location>
</feature>
<evidence type="ECO:0000256" key="1">
    <source>
        <dbReference type="ARBA" id="ARBA00004123"/>
    </source>
</evidence>
<keyword evidence="4 8" id="KW-0805">Transcription regulation</keyword>
<comment type="similarity">
    <text evidence="2 8">Belongs to the Mediator complex subunit 4 family.</text>
</comment>
<dbReference type="GO" id="GO:0006357">
    <property type="term" value="P:regulation of transcription by RNA polymerase II"/>
    <property type="evidence" value="ECO:0007669"/>
    <property type="project" value="InterPro"/>
</dbReference>
<protein>
    <recommendedName>
        <fullName evidence="3 8">Mediator of RNA polymerase II transcription subunit 4</fullName>
    </recommendedName>
    <alternativeName>
        <fullName evidence="7 8">Mediator complex subunit 4</fullName>
    </alternativeName>
</protein>
<dbReference type="EMBL" id="VXIV02000188">
    <property type="protein sequence ID" value="KAF6040002.1"/>
    <property type="molecule type" value="Genomic_DNA"/>
</dbReference>
<reference evidence="10" key="1">
    <citation type="submission" date="2020-06" db="EMBL/GenBank/DDBJ databases">
        <title>Draft genome of Bugula neritina, a colonial animal packing powerful symbionts and potential medicines.</title>
        <authorList>
            <person name="Rayko M."/>
        </authorList>
    </citation>
    <scope>NUCLEOTIDE SEQUENCE [LARGE SCALE GENOMIC DNA]</scope>
    <source>
        <strain evidence="10">Kwan_BN1</strain>
    </source>
</reference>
<accession>A0A7J7KPC2</accession>
<evidence type="ECO:0000313" key="10">
    <source>
        <dbReference type="EMBL" id="KAF6040002.1"/>
    </source>
</evidence>
<proteinExistence type="inferred from homology"/>
<evidence type="ECO:0000256" key="4">
    <source>
        <dbReference type="ARBA" id="ARBA00023015"/>
    </source>
</evidence>
<feature type="region of interest" description="Disordered" evidence="9">
    <location>
        <begin position="223"/>
        <end position="259"/>
    </location>
</feature>
<name>A0A7J7KPC2_BUGNE</name>
<feature type="region of interest" description="Disordered" evidence="9">
    <location>
        <begin position="185"/>
        <end position="204"/>
    </location>
</feature>
<comment type="subunit">
    <text evidence="8">Component of the Mediator complex.</text>
</comment>
<gene>
    <name evidence="8" type="primary">MED4</name>
    <name evidence="10" type="ORF">EB796_001689</name>
</gene>
<evidence type="ECO:0000256" key="3">
    <source>
        <dbReference type="ARBA" id="ARBA00020629"/>
    </source>
</evidence>
<keyword evidence="8" id="KW-0010">Activator</keyword>
<dbReference type="GO" id="GO:0016592">
    <property type="term" value="C:mediator complex"/>
    <property type="evidence" value="ECO:0007669"/>
    <property type="project" value="InterPro"/>
</dbReference>
<dbReference type="OrthoDB" id="1929813at2759"/>
<evidence type="ECO:0000256" key="5">
    <source>
        <dbReference type="ARBA" id="ARBA00023163"/>
    </source>
</evidence>
<dbReference type="AlphaFoldDB" id="A0A7J7KPC2"/>
<comment type="function">
    <text evidence="8">Component of the Mediator complex, a coactivator involved in the regulated transcription of nearly all RNA polymerase II-dependent genes. Mediator functions as a bridge to convey information from gene-specific regulatory proteins to the basal RNA polymerase II transcription machinery. Mediator is recruited to promoters by direct interactions with regulatory proteins and serves as a scaffold for the assembly of a functional preinitiation complex with RNA polymerase II and the general transcription factors.</text>
</comment>
<dbReference type="GO" id="GO:0070847">
    <property type="term" value="C:core mediator complex"/>
    <property type="evidence" value="ECO:0007669"/>
    <property type="project" value="TreeGrafter"/>
</dbReference>
<organism evidence="10 11">
    <name type="scientific">Bugula neritina</name>
    <name type="common">Brown bryozoan</name>
    <name type="synonym">Sertularia neritina</name>
    <dbReference type="NCBI Taxonomy" id="10212"/>
    <lineage>
        <taxon>Eukaryota</taxon>
        <taxon>Metazoa</taxon>
        <taxon>Spiralia</taxon>
        <taxon>Lophotrochozoa</taxon>
        <taxon>Bryozoa</taxon>
        <taxon>Gymnolaemata</taxon>
        <taxon>Cheilostomatida</taxon>
        <taxon>Flustrina</taxon>
        <taxon>Buguloidea</taxon>
        <taxon>Bugulidae</taxon>
        <taxon>Bugula</taxon>
    </lineage>
</organism>
<comment type="subcellular location">
    <subcellularLocation>
        <location evidence="1 8">Nucleus</location>
    </subcellularLocation>
</comment>
<evidence type="ECO:0000256" key="9">
    <source>
        <dbReference type="SAM" id="MobiDB-lite"/>
    </source>
</evidence>
<keyword evidence="5 8" id="KW-0804">Transcription</keyword>
<evidence type="ECO:0000256" key="8">
    <source>
        <dbReference type="RuleBase" id="RU364141"/>
    </source>
</evidence>
<evidence type="ECO:0000256" key="2">
    <source>
        <dbReference type="ARBA" id="ARBA00009626"/>
    </source>
</evidence>
<dbReference type="GO" id="GO:0003712">
    <property type="term" value="F:transcription coregulator activity"/>
    <property type="evidence" value="ECO:0007669"/>
    <property type="project" value="InterPro"/>
</dbReference>
<dbReference type="Pfam" id="PF10018">
    <property type="entry name" value="Med4"/>
    <property type="match status" value="1"/>
</dbReference>
<feature type="region of interest" description="Disordered" evidence="9">
    <location>
        <begin position="143"/>
        <end position="165"/>
    </location>
</feature>
<feature type="compositionally biased region" description="Low complexity" evidence="9">
    <location>
        <begin position="246"/>
        <end position="259"/>
    </location>
</feature>
<dbReference type="PANTHER" id="PTHR13208:SF2">
    <property type="entry name" value="MEDIATOR OF RNA POLYMERASE II TRANSCRIPTION SUBUNIT 4"/>
    <property type="match status" value="1"/>
</dbReference>